<feature type="compositionally biased region" description="Polar residues" evidence="1">
    <location>
        <begin position="160"/>
        <end position="172"/>
    </location>
</feature>
<organism evidence="3 4">
    <name type="scientific">Novosphingobium cyanobacteriorum</name>
    <dbReference type="NCBI Taxonomy" id="3024215"/>
    <lineage>
        <taxon>Bacteria</taxon>
        <taxon>Pseudomonadati</taxon>
        <taxon>Pseudomonadota</taxon>
        <taxon>Alphaproteobacteria</taxon>
        <taxon>Sphingomonadales</taxon>
        <taxon>Sphingomonadaceae</taxon>
        <taxon>Novosphingobium</taxon>
    </lineage>
</organism>
<protein>
    <recommendedName>
        <fullName evidence="2">Quinohemoprotein amine dehydrogenase alpha subunit haem binding domain-containing protein</fullName>
    </recommendedName>
</protein>
<feature type="region of interest" description="Disordered" evidence="1">
    <location>
        <begin position="151"/>
        <end position="172"/>
    </location>
</feature>
<proteinExistence type="predicted"/>
<dbReference type="Pfam" id="PF09098">
    <property type="entry name" value="Dehyd-heme_bind"/>
    <property type="match status" value="1"/>
</dbReference>
<dbReference type="RefSeq" id="WP_277279523.1">
    <property type="nucleotide sequence ID" value="NZ_JAROCY010000016.1"/>
</dbReference>
<name>A0ABT6CMF0_9SPHN</name>
<dbReference type="Gene3D" id="1.10.760.10">
    <property type="entry name" value="Cytochrome c-like domain"/>
    <property type="match status" value="1"/>
</dbReference>
<comment type="caution">
    <text evidence="3">The sequence shown here is derived from an EMBL/GenBank/DDBJ whole genome shotgun (WGS) entry which is preliminary data.</text>
</comment>
<dbReference type="Proteomes" id="UP001222770">
    <property type="component" value="Unassembled WGS sequence"/>
</dbReference>
<evidence type="ECO:0000256" key="1">
    <source>
        <dbReference type="SAM" id="MobiDB-lite"/>
    </source>
</evidence>
<sequence length="172" mass="18228">MPFPDSNAAGRSSLFRRFSTLLLIGAAGLGTATAVTGQQSSMAAEPSETEEGIPVTDALTKEKCGACHTADAKGNLSRISWVRTTPEGWDQAIKRMVKLNGAAVTPEEARHIVRYLSNSHGLAPEEAKPVMYLVEKRVIDETNIPSESVRTSCAARPTPGCTTRSSGSAPLT</sequence>
<dbReference type="SUPFAM" id="SSF46626">
    <property type="entry name" value="Cytochrome c"/>
    <property type="match status" value="1"/>
</dbReference>
<keyword evidence="4" id="KW-1185">Reference proteome</keyword>
<dbReference type="InterPro" id="IPR036909">
    <property type="entry name" value="Cyt_c-like_dom_sf"/>
</dbReference>
<accession>A0ABT6CMF0</accession>
<evidence type="ECO:0000313" key="3">
    <source>
        <dbReference type="EMBL" id="MDF8334748.1"/>
    </source>
</evidence>
<gene>
    <name evidence="3" type="ORF">POM99_16180</name>
</gene>
<evidence type="ECO:0000313" key="4">
    <source>
        <dbReference type="Proteomes" id="UP001222770"/>
    </source>
</evidence>
<feature type="domain" description="Quinohemoprotein amine dehydrogenase alpha subunit haem binding" evidence="2">
    <location>
        <begin position="57"/>
        <end position="154"/>
    </location>
</feature>
<evidence type="ECO:0000259" key="2">
    <source>
        <dbReference type="Pfam" id="PF09098"/>
    </source>
</evidence>
<reference evidence="3 4" key="1">
    <citation type="submission" date="2023-03" db="EMBL/GenBank/DDBJ databases">
        <title>Novosphingobium cyanobacteriorum sp. nov., isolated from a eutrophic reservoir during the Microcystis bloom period.</title>
        <authorList>
            <person name="Kang M."/>
            <person name="Le V."/>
            <person name="Ko S.-R."/>
            <person name="Lee S.-A."/>
            <person name="Ahn C.-Y."/>
        </authorList>
    </citation>
    <scope>NUCLEOTIDE SEQUENCE [LARGE SCALE GENOMIC DNA]</scope>
    <source>
        <strain evidence="3 4">HBC54</strain>
    </source>
</reference>
<dbReference type="InterPro" id="IPR015182">
    <property type="entry name" value="QH-AmDH_asu_heme-bd_dom"/>
</dbReference>
<dbReference type="EMBL" id="JAROCY010000016">
    <property type="protein sequence ID" value="MDF8334748.1"/>
    <property type="molecule type" value="Genomic_DNA"/>
</dbReference>